<evidence type="ECO:0000313" key="3">
    <source>
        <dbReference type="Proteomes" id="UP000254460"/>
    </source>
</evidence>
<name>A0A377HG92_ECOLX</name>
<gene>
    <name evidence="2" type="ORF">NCTC9706_05413</name>
</gene>
<dbReference type="InterPro" id="IPR026889">
    <property type="entry name" value="Zn_Tnp"/>
</dbReference>
<dbReference type="AlphaFoldDB" id="A0A377HG92"/>
<accession>A0A377HG92</accession>
<evidence type="ECO:0000313" key="2">
    <source>
        <dbReference type="EMBL" id="STO41070.1"/>
    </source>
</evidence>
<feature type="domain" description="Transposase zinc-binding" evidence="1">
    <location>
        <begin position="19"/>
        <end position="103"/>
    </location>
</feature>
<organism evidence="2 3">
    <name type="scientific">Escherichia coli</name>
    <dbReference type="NCBI Taxonomy" id="562"/>
    <lineage>
        <taxon>Bacteria</taxon>
        <taxon>Pseudomonadati</taxon>
        <taxon>Pseudomonadota</taxon>
        <taxon>Gammaproteobacteria</taxon>
        <taxon>Enterobacterales</taxon>
        <taxon>Enterobacteriaceae</taxon>
        <taxon>Escherichia</taxon>
    </lineage>
</organism>
<dbReference type="Proteomes" id="UP000254460">
    <property type="component" value="Unassembled WGS sequence"/>
</dbReference>
<protein>
    <submittedName>
        <fullName evidence="2">Putative IS1294 transposase</fullName>
    </submittedName>
</protein>
<proteinExistence type="predicted"/>
<evidence type="ECO:0000259" key="1">
    <source>
        <dbReference type="Pfam" id="PF14319"/>
    </source>
</evidence>
<sequence length="144" mass="16647">MTRNGGDFQPRPLKRLFTANQCWTSFLDAGGLRDIGVEAVTKMLACGTRILGVKEYNCDKPDCPHVRYVTNSCGSRACPSCGKKATDLWIATQLNRLCQRQDYWPFFAIFNVRYWSLMLSAFRHFIITDWRGVFCQHSRFAFFL</sequence>
<dbReference type="EMBL" id="UGGJ01000007">
    <property type="protein sequence ID" value="STO41070.1"/>
    <property type="molecule type" value="Genomic_DNA"/>
</dbReference>
<dbReference type="Pfam" id="PF14319">
    <property type="entry name" value="Zn_Tnp_IS91"/>
    <property type="match status" value="1"/>
</dbReference>
<reference evidence="2 3" key="1">
    <citation type="submission" date="2018-06" db="EMBL/GenBank/DDBJ databases">
        <authorList>
            <consortium name="Pathogen Informatics"/>
            <person name="Doyle S."/>
        </authorList>
    </citation>
    <scope>NUCLEOTIDE SEQUENCE [LARGE SCALE GENOMIC DNA]</scope>
    <source>
        <strain evidence="2 3">NCTC9706</strain>
    </source>
</reference>